<dbReference type="InterPro" id="IPR028170">
    <property type="entry name" value="KASH5"/>
</dbReference>
<feature type="region of interest" description="Disordered" evidence="2">
    <location>
        <begin position="535"/>
        <end position="557"/>
    </location>
</feature>
<keyword evidence="1" id="KW-0175">Coiled coil</keyword>
<sequence length="644" mass="72073">MAESGVCERSQGEEWEGGGEKRVGAVRRKSEEEVYTLLFKEVDSEGRGEVAVESLVDYLHQIQLGSAQSHQEDVYDSHEDVYLVRYNLQLLKAMLEEKSGSSGLVDLATYSHVIRLWVKDVRDRSNQQPSLEVSQISSDSEEEEDCVSTTTPRPQLSFAGDQSFETSGGNSSTHSAHESVDVLASLEDMRLENRRLLEKERQLEANLDQSEEQLRALQTENSSLLSQLQSMQQELLKVEVVEREKSSVAQSLREEEGRCQLLQESAEKMRLELNEARREVGGLRQSLKEGEEEREKELQETAGLHERLADREVTLGEDRQRREQLVEQLAELTAAQNSLRSKVAELEEGNAVLRRENEELHSAALSPGPSYSTPYRPSATPSLHEEISRRGNLSDRALQSPLVGVDHRHSNKKECGRLEDSYDNSDPSLSYSHSNLSLEDLEHIARSSSNKFHSKTEMIVRLLSELMPSSSPPSSSQLTSLSSDSITEVSKNSRQGGGNMRQLVTCVKRLYRDKKQLKAQVEELQVRLQELSERDEADAAVQTQATPPRAETTPPLTAVATPMTDNTVQRHRPLASCSRFVGGVVRGVVWALYLSLLLLLLCTILVWLHQHLTPCCRGNGPLTPGGMVWALLEPHVTVSHHGHI</sequence>
<feature type="coiled-coil region" evidence="1">
    <location>
        <begin position="507"/>
        <end position="534"/>
    </location>
</feature>
<dbReference type="AlphaFoldDB" id="A0AA35TE88"/>
<keyword evidence="4" id="KW-0675">Receptor</keyword>
<dbReference type="EMBL" id="CASHTH010003506">
    <property type="protein sequence ID" value="CAI8045841.1"/>
    <property type="molecule type" value="Genomic_DNA"/>
</dbReference>
<feature type="region of interest" description="Disordered" evidence="2">
    <location>
        <begin position="128"/>
        <end position="178"/>
    </location>
</feature>
<evidence type="ECO:0000256" key="2">
    <source>
        <dbReference type="SAM" id="MobiDB-lite"/>
    </source>
</evidence>
<dbReference type="GO" id="GO:0051653">
    <property type="term" value="P:spindle localization"/>
    <property type="evidence" value="ECO:0007669"/>
    <property type="project" value="TreeGrafter"/>
</dbReference>
<keyword evidence="5" id="KW-1185">Reference proteome</keyword>
<gene>
    <name evidence="4" type="ORF">GBAR_LOCUS25344</name>
</gene>
<dbReference type="GO" id="GO:0034993">
    <property type="term" value="C:meiotic nuclear membrane microtubule tethering complex"/>
    <property type="evidence" value="ECO:0007669"/>
    <property type="project" value="InterPro"/>
</dbReference>
<feature type="region of interest" description="Disordered" evidence="2">
    <location>
        <begin position="467"/>
        <end position="498"/>
    </location>
</feature>
<proteinExistence type="predicted"/>
<feature type="compositionally biased region" description="Polar residues" evidence="2">
    <location>
        <begin position="369"/>
        <end position="381"/>
    </location>
</feature>
<dbReference type="GO" id="GO:0007129">
    <property type="term" value="P:homologous chromosome pairing at meiosis"/>
    <property type="evidence" value="ECO:0007669"/>
    <property type="project" value="TreeGrafter"/>
</dbReference>
<feature type="transmembrane region" description="Helical" evidence="3">
    <location>
        <begin position="587"/>
        <end position="608"/>
    </location>
</feature>
<dbReference type="GO" id="GO:0000800">
    <property type="term" value="C:lateral element"/>
    <property type="evidence" value="ECO:0007669"/>
    <property type="project" value="TreeGrafter"/>
</dbReference>
<feature type="compositionally biased region" description="Basic and acidic residues" evidence="2">
    <location>
        <begin position="383"/>
        <end position="393"/>
    </location>
</feature>
<dbReference type="GO" id="GO:0051225">
    <property type="term" value="P:spindle assembly"/>
    <property type="evidence" value="ECO:0007669"/>
    <property type="project" value="TreeGrafter"/>
</dbReference>
<reference evidence="4" key="1">
    <citation type="submission" date="2023-03" db="EMBL/GenBank/DDBJ databases">
        <authorList>
            <person name="Steffen K."/>
            <person name="Cardenas P."/>
        </authorList>
    </citation>
    <scope>NUCLEOTIDE SEQUENCE</scope>
</reference>
<dbReference type="GO" id="GO:0007015">
    <property type="term" value="P:actin filament organization"/>
    <property type="evidence" value="ECO:0007669"/>
    <property type="project" value="TreeGrafter"/>
</dbReference>
<feature type="region of interest" description="Disordered" evidence="2">
    <location>
        <begin position="361"/>
        <end position="429"/>
    </location>
</feature>
<evidence type="ECO:0000256" key="1">
    <source>
        <dbReference type="SAM" id="Coils"/>
    </source>
</evidence>
<dbReference type="GO" id="GO:0034397">
    <property type="term" value="P:telomere localization"/>
    <property type="evidence" value="ECO:0007669"/>
    <property type="project" value="InterPro"/>
</dbReference>
<feature type="compositionally biased region" description="Low complexity" evidence="2">
    <location>
        <begin position="467"/>
        <end position="485"/>
    </location>
</feature>
<feature type="region of interest" description="Disordered" evidence="2">
    <location>
        <begin position="1"/>
        <end position="23"/>
    </location>
</feature>
<accession>A0AA35TE88</accession>
<dbReference type="PANTHER" id="PTHR47300:SF1">
    <property type="entry name" value="PROTEIN KASH5"/>
    <property type="match status" value="1"/>
</dbReference>
<evidence type="ECO:0000313" key="5">
    <source>
        <dbReference type="Proteomes" id="UP001174909"/>
    </source>
</evidence>
<protein>
    <submittedName>
        <fullName evidence="4">Inositol 1,4,5-triphosphate receptor associated 2</fullName>
    </submittedName>
</protein>
<dbReference type="GO" id="GO:0090619">
    <property type="term" value="C:meiotic spindle pole"/>
    <property type="evidence" value="ECO:0007669"/>
    <property type="project" value="TreeGrafter"/>
</dbReference>
<dbReference type="GO" id="GO:0070840">
    <property type="term" value="F:dynein complex binding"/>
    <property type="evidence" value="ECO:0007669"/>
    <property type="project" value="TreeGrafter"/>
</dbReference>
<evidence type="ECO:0000256" key="3">
    <source>
        <dbReference type="SAM" id="Phobius"/>
    </source>
</evidence>
<evidence type="ECO:0000313" key="4">
    <source>
        <dbReference type="EMBL" id="CAI8045841.1"/>
    </source>
</evidence>
<dbReference type="GO" id="GO:0005640">
    <property type="term" value="C:nuclear outer membrane"/>
    <property type="evidence" value="ECO:0007669"/>
    <property type="project" value="TreeGrafter"/>
</dbReference>
<dbReference type="GO" id="GO:0090220">
    <property type="term" value="P:chromosome localization to nuclear envelope involved in homologous chromosome segregation"/>
    <property type="evidence" value="ECO:0007669"/>
    <property type="project" value="TreeGrafter"/>
</dbReference>
<feature type="compositionally biased region" description="Basic and acidic residues" evidence="2">
    <location>
        <begin position="405"/>
        <end position="420"/>
    </location>
</feature>
<name>A0AA35TE88_GEOBA</name>
<dbReference type="PANTHER" id="PTHR47300">
    <property type="entry name" value="PROTEIN KASH5"/>
    <property type="match status" value="1"/>
</dbReference>
<dbReference type="GO" id="GO:0000781">
    <property type="term" value="C:chromosome, telomeric region"/>
    <property type="evidence" value="ECO:0007669"/>
    <property type="project" value="TreeGrafter"/>
</dbReference>
<keyword evidence="3" id="KW-1133">Transmembrane helix</keyword>
<keyword evidence="3" id="KW-0812">Transmembrane</keyword>
<keyword evidence="3" id="KW-0472">Membrane</keyword>
<feature type="compositionally biased region" description="Polar residues" evidence="2">
    <location>
        <begin position="163"/>
        <end position="174"/>
    </location>
</feature>
<comment type="caution">
    <text evidence="4">The sequence shown here is derived from an EMBL/GenBank/DDBJ whole genome shotgun (WGS) entry which is preliminary data.</text>
</comment>
<dbReference type="Proteomes" id="UP001174909">
    <property type="component" value="Unassembled WGS sequence"/>
</dbReference>
<organism evidence="4 5">
    <name type="scientific">Geodia barretti</name>
    <name type="common">Barrett's horny sponge</name>
    <dbReference type="NCBI Taxonomy" id="519541"/>
    <lineage>
        <taxon>Eukaryota</taxon>
        <taxon>Metazoa</taxon>
        <taxon>Porifera</taxon>
        <taxon>Demospongiae</taxon>
        <taxon>Heteroscleromorpha</taxon>
        <taxon>Tetractinellida</taxon>
        <taxon>Astrophorina</taxon>
        <taxon>Geodiidae</taxon>
        <taxon>Geodia</taxon>
    </lineage>
</organism>